<evidence type="ECO:0000259" key="2">
    <source>
        <dbReference type="Pfam" id="PF01266"/>
    </source>
</evidence>
<evidence type="ECO:0000313" key="3">
    <source>
        <dbReference type="EMBL" id="THG98340.1"/>
    </source>
</evidence>
<feature type="compositionally biased region" description="Low complexity" evidence="1">
    <location>
        <begin position="437"/>
        <end position="453"/>
    </location>
</feature>
<proteinExistence type="predicted"/>
<organism evidence="3 4">
    <name type="scientific">Hermanssonia centrifuga</name>
    <dbReference type="NCBI Taxonomy" id="98765"/>
    <lineage>
        <taxon>Eukaryota</taxon>
        <taxon>Fungi</taxon>
        <taxon>Dikarya</taxon>
        <taxon>Basidiomycota</taxon>
        <taxon>Agaricomycotina</taxon>
        <taxon>Agaricomycetes</taxon>
        <taxon>Polyporales</taxon>
        <taxon>Meruliaceae</taxon>
        <taxon>Hermanssonia</taxon>
    </lineage>
</organism>
<feature type="compositionally biased region" description="Low complexity" evidence="1">
    <location>
        <begin position="301"/>
        <end position="318"/>
    </location>
</feature>
<accession>A0A4S4KK72</accession>
<feature type="domain" description="FAD dependent oxidoreductase" evidence="2">
    <location>
        <begin position="5"/>
        <end position="105"/>
    </location>
</feature>
<dbReference type="InterPro" id="IPR006076">
    <property type="entry name" value="FAD-dep_OxRdtase"/>
</dbReference>
<reference evidence="3 4" key="1">
    <citation type="submission" date="2019-02" db="EMBL/GenBank/DDBJ databases">
        <title>Genome sequencing of the rare red list fungi Phlebia centrifuga.</title>
        <authorList>
            <person name="Buettner E."/>
            <person name="Kellner H."/>
        </authorList>
    </citation>
    <scope>NUCLEOTIDE SEQUENCE [LARGE SCALE GENOMIC DNA]</scope>
    <source>
        <strain evidence="3 4">DSM 108282</strain>
    </source>
</reference>
<keyword evidence="4" id="KW-1185">Reference proteome</keyword>
<dbReference type="GO" id="GO:0005829">
    <property type="term" value="C:cytosol"/>
    <property type="evidence" value="ECO:0007669"/>
    <property type="project" value="GOC"/>
</dbReference>
<dbReference type="Proteomes" id="UP000309038">
    <property type="component" value="Unassembled WGS sequence"/>
</dbReference>
<feature type="compositionally biased region" description="Polar residues" evidence="1">
    <location>
        <begin position="426"/>
        <end position="436"/>
    </location>
</feature>
<feature type="domain" description="FAD dependent oxidoreductase" evidence="2">
    <location>
        <begin position="471"/>
        <end position="590"/>
    </location>
</feature>
<feature type="compositionally biased region" description="Gly residues" evidence="1">
    <location>
        <begin position="290"/>
        <end position="300"/>
    </location>
</feature>
<name>A0A4S4KK72_9APHY</name>
<evidence type="ECO:0000313" key="4">
    <source>
        <dbReference type="Proteomes" id="UP000309038"/>
    </source>
</evidence>
<evidence type="ECO:0000256" key="1">
    <source>
        <dbReference type="SAM" id="MobiDB-lite"/>
    </source>
</evidence>
<dbReference type="GO" id="GO:0042147">
    <property type="term" value="P:retrograde transport, endosome to Golgi"/>
    <property type="evidence" value="ECO:0007669"/>
    <property type="project" value="TreeGrafter"/>
</dbReference>
<feature type="region of interest" description="Disordered" evidence="1">
    <location>
        <begin position="263"/>
        <end position="386"/>
    </location>
</feature>
<feature type="compositionally biased region" description="Polar residues" evidence="1">
    <location>
        <begin position="265"/>
        <end position="281"/>
    </location>
</feature>
<dbReference type="SUPFAM" id="SSF51971">
    <property type="entry name" value="Nucleotide-binding domain"/>
    <property type="match status" value="1"/>
</dbReference>
<sequence>MPTTVILGTGIIGLSTAYYLSHHLADNHENTTPTTGHHIHLVEPSPELFASASGKAAGFLAKDWFAPAVAPLGEFSFDLHRDLAKEHGGGDKWGWSESVSYSLDRESDVDEDDDYQTSGDDDHHQGAPPHTNGETVSSNGTSNGHAPTKSAGGSRTKGTDLGWLMNGSSRITLLDDPLTDDASGDDKDLPRWLRVKKTALQVISDRTSTGQVDPYRLCQFLLQECLARGVTLHHPAKATNLVRADPEDPSSATSIRLQFLDESEAATSSAQSRTTPNSSSPPADLNGRINGKGRGNGGSMARGAKNSRNLRTSSSGSSSPPPPLRSSWAAFTSPLEDSSPESLNGEDDYFNDGTNDKAKPNGAEEGGSHKAGENRSGSENDTSNKTALAGHSVVMKSKRWSPVEPQAVKKLVNAIADPESVIRNSISLTNGHSNGRTSSASSASGTITASPTSEESTKTKAVLASHAVFTSDPAGYSPEIFSRLGGDIWLGGLNSSAIPLPPIATLATPDPEAIDILINTGKALCGDDVEIVRSGLCFRPVAPTGRPVLAKMHEADLGDGAKVPGGVYVATGHGPWGISLSLGTGWVMGEMVLGKEPSVDVKALGRWEAQAP</sequence>
<dbReference type="Pfam" id="PF01266">
    <property type="entry name" value="DAO"/>
    <property type="match status" value="2"/>
</dbReference>
<dbReference type="InterPro" id="IPR036188">
    <property type="entry name" value="FAD/NAD-bd_sf"/>
</dbReference>
<dbReference type="PANTHER" id="PTHR13847">
    <property type="entry name" value="SARCOSINE DEHYDROGENASE-RELATED"/>
    <property type="match status" value="1"/>
</dbReference>
<protein>
    <recommendedName>
        <fullName evidence="2">FAD dependent oxidoreductase domain-containing protein</fullName>
    </recommendedName>
</protein>
<feature type="compositionally biased region" description="Polar residues" evidence="1">
    <location>
        <begin position="132"/>
        <end position="145"/>
    </location>
</feature>
<dbReference type="Gene3D" id="3.50.50.60">
    <property type="entry name" value="FAD/NAD(P)-binding domain"/>
    <property type="match status" value="2"/>
</dbReference>
<feature type="region of interest" description="Disordered" evidence="1">
    <location>
        <begin position="426"/>
        <end position="458"/>
    </location>
</feature>
<feature type="compositionally biased region" description="Basic and acidic residues" evidence="1">
    <location>
        <begin position="366"/>
        <end position="378"/>
    </location>
</feature>
<dbReference type="EMBL" id="SGPJ01000124">
    <property type="protein sequence ID" value="THG98340.1"/>
    <property type="molecule type" value="Genomic_DNA"/>
</dbReference>
<feature type="region of interest" description="Disordered" evidence="1">
    <location>
        <begin position="104"/>
        <end position="161"/>
    </location>
</feature>
<comment type="caution">
    <text evidence="3">The sequence shown here is derived from an EMBL/GenBank/DDBJ whole genome shotgun (WGS) entry which is preliminary data.</text>
</comment>
<gene>
    <name evidence="3" type="ORF">EW026_g3847</name>
</gene>
<dbReference type="PANTHER" id="PTHR13847:SF185">
    <property type="entry name" value="FAD DEPENDENT OXIDOREDUCTASE SUPERFAMILY (AFU_ORTHOLOGUE AFUA_3G02360)"/>
    <property type="match status" value="1"/>
</dbReference>
<dbReference type="GO" id="GO:0005770">
    <property type="term" value="C:late endosome"/>
    <property type="evidence" value="ECO:0007669"/>
    <property type="project" value="TreeGrafter"/>
</dbReference>
<dbReference type="AlphaFoldDB" id="A0A4S4KK72"/>